<dbReference type="InterPro" id="IPR050542">
    <property type="entry name" value="Glycosyl_Hydrlase18_Chitinase"/>
</dbReference>
<keyword evidence="6 15" id="KW-0732">Signal</keyword>
<dbReference type="GO" id="GO:0008061">
    <property type="term" value="F:chitin binding"/>
    <property type="evidence" value="ECO:0007669"/>
    <property type="project" value="UniProtKB-KW"/>
</dbReference>
<evidence type="ECO:0000259" key="16">
    <source>
        <dbReference type="PROSITE" id="PS51164"/>
    </source>
</evidence>
<comment type="caution">
    <text evidence="18">The sequence shown here is derived from an EMBL/GenBank/DDBJ whole genome shotgun (WGS) entry which is preliminary data.</text>
</comment>
<feature type="domain" description="CBM1" evidence="16">
    <location>
        <begin position="497"/>
        <end position="533"/>
    </location>
</feature>
<proteinExistence type="inferred from homology"/>
<feature type="signal peptide" evidence="15">
    <location>
        <begin position="1"/>
        <end position="23"/>
    </location>
</feature>
<name>A0A507AXW5_9PEZI</name>
<keyword evidence="11" id="KW-0624">Polysaccharide degradation</keyword>
<dbReference type="RefSeq" id="XP_030994194.1">
    <property type="nucleotide sequence ID" value="XM_031141578.1"/>
</dbReference>
<keyword evidence="7 13" id="KW-0378">Hydrolase</keyword>
<evidence type="ECO:0000256" key="5">
    <source>
        <dbReference type="ARBA" id="ARBA00022669"/>
    </source>
</evidence>
<evidence type="ECO:0000256" key="9">
    <source>
        <dbReference type="ARBA" id="ARBA00023277"/>
    </source>
</evidence>
<dbReference type="SUPFAM" id="SSF51445">
    <property type="entry name" value="(Trans)glycosidases"/>
    <property type="match status" value="1"/>
</dbReference>
<feature type="compositionally biased region" description="Low complexity" evidence="14">
    <location>
        <begin position="418"/>
        <end position="437"/>
    </location>
</feature>
<reference evidence="18 19" key="1">
    <citation type="submission" date="2019-06" db="EMBL/GenBank/DDBJ databases">
        <title>Draft genome sequence of the filamentous fungus Phialemoniopsis curvata isolated from diesel fuel.</title>
        <authorList>
            <person name="Varaljay V.A."/>
            <person name="Lyon W.J."/>
            <person name="Crouch A.L."/>
            <person name="Drake C.E."/>
            <person name="Hollomon J.M."/>
            <person name="Nadeau L.J."/>
            <person name="Nunn H.S."/>
            <person name="Stevenson B.S."/>
            <person name="Bojanowski C.L."/>
            <person name="Crookes-Goodson W.J."/>
        </authorList>
    </citation>
    <scope>NUCLEOTIDE SEQUENCE [LARGE SCALE GENOMIC DNA]</scope>
    <source>
        <strain evidence="18 19">D216</strain>
    </source>
</reference>
<comment type="catalytic activity">
    <reaction evidence="1">
        <text>Random endo-hydrolysis of N-acetyl-beta-D-glucosaminide (1-&gt;4)-beta-linkages in chitin and chitodextrins.</text>
        <dbReference type="EC" id="3.2.1.14"/>
    </reaction>
</comment>
<dbReference type="InParanoid" id="A0A507AXW5"/>
<dbReference type="SMART" id="SM00236">
    <property type="entry name" value="fCBD"/>
    <property type="match status" value="3"/>
</dbReference>
<comment type="subcellular location">
    <subcellularLocation>
        <location evidence="2">Secreted</location>
    </subcellularLocation>
</comment>
<dbReference type="PANTHER" id="PTHR45708">
    <property type="entry name" value="ENDOCHITINASE"/>
    <property type="match status" value="1"/>
</dbReference>
<dbReference type="PANTHER" id="PTHR45708:SF49">
    <property type="entry name" value="ENDOCHITINASE"/>
    <property type="match status" value="1"/>
</dbReference>
<dbReference type="AlphaFoldDB" id="A0A507AXW5"/>
<evidence type="ECO:0000256" key="2">
    <source>
        <dbReference type="ARBA" id="ARBA00004613"/>
    </source>
</evidence>
<dbReference type="PROSITE" id="PS51910">
    <property type="entry name" value="GH18_2"/>
    <property type="match status" value="1"/>
</dbReference>
<evidence type="ECO:0000256" key="14">
    <source>
        <dbReference type="SAM" id="MobiDB-lite"/>
    </source>
</evidence>
<dbReference type="SUPFAM" id="SSF57180">
    <property type="entry name" value="Cellulose-binding domain"/>
    <property type="match status" value="3"/>
</dbReference>
<dbReference type="GO" id="GO:0005576">
    <property type="term" value="C:extracellular region"/>
    <property type="evidence" value="ECO:0007669"/>
    <property type="project" value="UniProtKB-SubCell"/>
</dbReference>
<evidence type="ECO:0000256" key="12">
    <source>
        <dbReference type="ARBA" id="ARBA00025727"/>
    </source>
</evidence>
<feature type="domain" description="GH18" evidence="17">
    <location>
        <begin position="31"/>
        <end position="332"/>
    </location>
</feature>
<keyword evidence="4" id="KW-0964">Secreted</keyword>
<keyword evidence="5" id="KW-0147">Chitin-binding</keyword>
<dbReference type="FunFam" id="3.20.20.80:FF:000145">
    <property type="entry name" value="Class III chitinase, putative"/>
    <property type="match status" value="1"/>
</dbReference>
<keyword evidence="9" id="KW-0119">Carbohydrate metabolism</keyword>
<evidence type="ECO:0000259" key="17">
    <source>
        <dbReference type="PROSITE" id="PS51910"/>
    </source>
</evidence>
<dbReference type="PROSITE" id="PS01095">
    <property type="entry name" value="GH18_1"/>
    <property type="match status" value="1"/>
</dbReference>
<dbReference type="Pfam" id="PF00704">
    <property type="entry name" value="Glyco_hydro_18"/>
    <property type="match status" value="1"/>
</dbReference>
<feature type="domain" description="CBM1" evidence="16">
    <location>
        <begin position="369"/>
        <end position="405"/>
    </location>
</feature>
<dbReference type="OrthoDB" id="2425929at2759"/>
<keyword evidence="8" id="KW-0146">Chitin degradation</keyword>
<dbReference type="InterPro" id="IPR035971">
    <property type="entry name" value="CBD_sf"/>
</dbReference>
<evidence type="ECO:0000256" key="1">
    <source>
        <dbReference type="ARBA" id="ARBA00000822"/>
    </source>
</evidence>
<feature type="compositionally biased region" description="Gly residues" evidence="14">
    <location>
        <begin position="479"/>
        <end position="494"/>
    </location>
</feature>
<dbReference type="PROSITE" id="PS00562">
    <property type="entry name" value="CBM1_1"/>
    <property type="match status" value="1"/>
</dbReference>
<accession>A0A507AXW5</accession>
<evidence type="ECO:0000256" key="4">
    <source>
        <dbReference type="ARBA" id="ARBA00022525"/>
    </source>
</evidence>
<dbReference type="GO" id="GO:0006032">
    <property type="term" value="P:chitin catabolic process"/>
    <property type="evidence" value="ECO:0007669"/>
    <property type="project" value="UniProtKB-KW"/>
</dbReference>
<evidence type="ECO:0000256" key="7">
    <source>
        <dbReference type="ARBA" id="ARBA00022801"/>
    </source>
</evidence>
<dbReference type="InterPro" id="IPR017853">
    <property type="entry name" value="GH"/>
</dbReference>
<dbReference type="EMBL" id="SKBQ01000040">
    <property type="protein sequence ID" value="TPX12483.1"/>
    <property type="molecule type" value="Genomic_DNA"/>
</dbReference>
<keyword evidence="10 13" id="KW-0326">Glycosidase</keyword>
<dbReference type="InterPro" id="IPR000254">
    <property type="entry name" value="CBD"/>
</dbReference>
<feature type="region of interest" description="Disordered" evidence="14">
    <location>
        <begin position="338"/>
        <end position="372"/>
    </location>
</feature>
<feature type="region of interest" description="Disordered" evidence="14">
    <location>
        <begin position="474"/>
        <end position="500"/>
    </location>
</feature>
<evidence type="ECO:0000313" key="18">
    <source>
        <dbReference type="EMBL" id="TPX12483.1"/>
    </source>
</evidence>
<dbReference type="InterPro" id="IPR001223">
    <property type="entry name" value="Glyco_hydro18_cat"/>
</dbReference>
<evidence type="ECO:0000256" key="13">
    <source>
        <dbReference type="RuleBase" id="RU000489"/>
    </source>
</evidence>
<dbReference type="InterPro" id="IPR045321">
    <property type="entry name" value="Cts1-like"/>
</dbReference>
<evidence type="ECO:0000256" key="10">
    <source>
        <dbReference type="ARBA" id="ARBA00023295"/>
    </source>
</evidence>
<dbReference type="Proteomes" id="UP000319257">
    <property type="component" value="Unassembled WGS sequence"/>
</dbReference>
<dbReference type="Pfam" id="PF00734">
    <property type="entry name" value="CBM_1"/>
    <property type="match status" value="3"/>
</dbReference>
<dbReference type="GO" id="GO:0030248">
    <property type="term" value="F:cellulose binding"/>
    <property type="evidence" value="ECO:0007669"/>
    <property type="project" value="InterPro"/>
</dbReference>
<comment type="similarity">
    <text evidence="12">Belongs to the glycosyl hydrolase 18 family. Chitinase class III subfamily.</text>
</comment>
<sequence>MHFPSGATTLLASLALGVSTVSAGFNSGRSDNIAVYWGQNSYGQGSGNLAQQRLSYYCQNTNVNIIPLAFLNVIVNPTTVNFANAGDRCNVFAGTTLLSCPEIEADIKTCQAAGKTILLSIGGATYTEGGFPSSAAAITAANNIWAMFGPVQSGSTAKRPFGTAVVDGFDFDFESVTTNMAPFGQRLRTLMDSAGGKKYYLSAAPQCPYPDQADKDMLDGAVYFDFILVQFYNNYCGIQSFTPGTSSQFNFNFETWDNWAKTVSLNKNVKVLLGIPGNSGAGAGYMSASALAPVIKYCKSFSSFGGVMVWDMSQMWANTGFLDGLVSDLGQNVPVSSRPVTMTTAAPPQSTPKTTGSTPATTASNPSSSLVPQWGQCGGQGYTGPTQCQPPYVCVYGGQWWSSCQAGGAQQPPSTLKTTARPATTSNPTTPTNNPSPGQVAEWGQCGGIGYTGSTQCQSGLVCVKGGDWWSSCQKSTGQSGGGSNPPSSGGGSPSTGTVPQWGQCGGIGYTGSTACKSPYRCVTSSQWWAQCQ</sequence>
<dbReference type="EC" id="3.2.1.14" evidence="3"/>
<dbReference type="Gene3D" id="3.20.20.80">
    <property type="entry name" value="Glycosidases"/>
    <property type="match status" value="1"/>
</dbReference>
<evidence type="ECO:0000256" key="8">
    <source>
        <dbReference type="ARBA" id="ARBA00023024"/>
    </source>
</evidence>
<dbReference type="GO" id="GO:0000272">
    <property type="term" value="P:polysaccharide catabolic process"/>
    <property type="evidence" value="ECO:0007669"/>
    <property type="project" value="UniProtKB-KW"/>
</dbReference>
<feature type="compositionally biased region" description="Low complexity" evidence="14">
    <location>
        <begin position="351"/>
        <end position="369"/>
    </location>
</feature>
<dbReference type="GO" id="GO:0008843">
    <property type="term" value="F:endochitinase activity"/>
    <property type="evidence" value="ECO:0007669"/>
    <property type="project" value="UniProtKB-EC"/>
</dbReference>
<feature type="compositionally biased region" description="Polar residues" evidence="14">
    <location>
        <begin position="338"/>
        <end position="348"/>
    </location>
</feature>
<protein>
    <recommendedName>
        <fullName evidence="3">chitinase</fullName>
        <ecNumber evidence="3">3.2.1.14</ecNumber>
    </recommendedName>
</protein>
<keyword evidence="19" id="KW-1185">Reference proteome</keyword>
<feature type="region of interest" description="Disordered" evidence="14">
    <location>
        <begin position="407"/>
        <end position="439"/>
    </location>
</feature>
<evidence type="ECO:0000256" key="11">
    <source>
        <dbReference type="ARBA" id="ARBA00023326"/>
    </source>
</evidence>
<evidence type="ECO:0000256" key="3">
    <source>
        <dbReference type="ARBA" id="ARBA00012729"/>
    </source>
</evidence>
<organism evidence="18 19">
    <name type="scientific">Thyridium curvatum</name>
    <dbReference type="NCBI Taxonomy" id="1093900"/>
    <lineage>
        <taxon>Eukaryota</taxon>
        <taxon>Fungi</taxon>
        <taxon>Dikarya</taxon>
        <taxon>Ascomycota</taxon>
        <taxon>Pezizomycotina</taxon>
        <taxon>Sordariomycetes</taxon>
        <taxon>Sordariomycetidae</taxon>
        <taxon>Thyridiales</taxon>
        <taxon>Thyridiaceae</taxon>
        <taxon>Thyridium</taxon>
    </lineage>
</organism>
<feature type="domain" description="CBM1" evidence="16">
    <location>
        <begin position="438"/>
        <end position="474"/>
    </location>
</feature>
<dbReference type="PROSITE" id="PS51164">
    <property type="entry name" value="CBM1_2"/>
    <property type="match status" value="3"/>
</dbReference>
<dbReference type="GeneID" id="41974342"/>
<dbReference type="CDD" id="cd02877">
    <property type="entry name" value="GH18_hevamine_XipI_class_III"/>
    <property type="match status" value="1"/>
</dbReference>
<evidence type="ECO:0000313" key="19">
    <source>
        <dbReference type="Proteomes" id="UP000319257"/>
    </source>
</evidence>
<evidence type="ECO:0000256" key="15">
    <source>
        <dbReference type="SAM" id="SignalP"/>
    </source>
</evidence>
<dbReference type="STRING" id="1093900.A0A507AXW5"/>
<evidence type="ECO:0000256" key="6">
    <source>
        <dbReference type="ARBA" id="ARBA00022729"/>
    </source>
</evidence>
<feature type="chain" id="PRO_5021295795" description="chitinase" evidence="15">
    <location>
        <begin position="24"/>
        <end position="533"/>
    </location>
</feature>
<dbReference type="InterPro" id="IPR001579">
    <property type="entry name" value="Glyco_hydro_18_chit_AS"/>
</dbReference>
<gene>
    <name evidence="18" type="ORF">E0L32_006895</name>
</gene>